<dbReference type="Pfam" id="PF07366">
    <property type="entry name" value="SnoaL"/>
    <property type="match status" value="1"/>
</dbReference>
<sequence length="158" mass="18146">MKPNLKKITNYLTILGTATLILSCLITCNQKEDKSEKNKEIVVNFYNKIFKDHKPKEAVEQYVGDKYIQHNPYVPDGTEAFLGYFVPYFQNNPDSIAEIKRAVAEGDLVFLHVHFKQNKQDPGQAIVDIFRVENGKIVEHWDVIQAIPEKSANTNTMF</sequence>
<dbReference type="Proteomes" id="UP000298264">
    <property type="component" value="Unassembled WGS sequence"/>
</dbReference>
<gene>
    <name evidence="1" type="ORF">EHS11_19135</name>
</gene>
<evidence type="ECO:0000313" key="1">
    <source>
        <dbReference type="EMBL" id="TGN06469.1"/>
    </source>
</evidence>
<comment type="caution">
    <text evidence="1">The sequence shown here is derived from an EMBL/GenBank/DDBJ whole genome shotgun (WGS) entry which is preliminary data.</text>
</comment>
<dbReference type="PANTHER" id="PTHR38436:SF1">
    <property type="entry name" value="ESTER CYCLASE"/>
    <property type="match status" value="1"/>
</dbReference>
<dbReference type="SUPFAM" id="SSF54427">
    <property type="entry name" value="NTF2-like"/>
    <property type="match status" value="1"/>
</dbReference>
<protein>
    <recommendedName>
        <fullName evidence="3">SnoaL-like domain-containing protein</fullName>
    </recommendedName>
</protein>
<reference evidence="1" key="1">
    <citation type="journal article" date="2019" name="PLoS Negl. Trop. Dis.">
        <title>Revisiting the worldwide diversity of Leptospira species in the environment.</title>
        <authorList>
            <person name="Vincent A.T."/>
            <person name="Schiettekatte O."/>
            <person name="Bourhy P."/>
            <person name="Veyrier F.J."/>
            <person name="Picardeau M."/>
        </authorList>
    </citation>
    <scope>NUCLEOTIDE SEQUENCE [LARGE SCALE GENOMIC DNA]</scope>
    <source>
        <strain evidence="1">201400974</strain>
    </source>
</reference>
<dbReference type="Gene3D" id="3.10.450.50">
    <property type="match status" value="1"/>
</dbReference>
<dbReference type="OrthoDB" id="9812089at2"/>
<dbReference type="PROSITE" id="PS51257">
    <property type="entry name" value="PROKAR_LIPOPROTEIN"/>
    <property type="match status" value="1"/>
</dbReference>
<dbReference type="RefSeq" id="WP_135765990.1">
    <property type="nucleotide sequence ID" value="NZ_RQHV01000066.1"/>
</dbReference>
<dbReference type="EMBL" id="RQHV01000066">
    <property type="protein sequence ID" value="TGN06469.1"/>
    <property type="molecule type" value="Genomic_DNA"/>
</dbReference>
<evidence type="ECO:0008006" key="3">
    <source>
        <dbReference type="Google" id="ProtNLM"/>
    </source>
</evidence>
<dbReference type="AlphaFoldDB" id="A0A4R9LL25"/>
<evidence type="ECO:0000313" key="2">
    <source>
        <dbReference type="Proteomes" id="UP000298264"/>
    </source>
</evidence>
<keyword evidence="2" id="KW-1185">Reference proteome</keyword>
<proteinExistence type="predicted"/>
<dbReference type="InterPro" id="IPR032710">
    <property type="entry name" value="NTF2-like_dom_sf"/>
</dbReference>
<accession>A0A4R9LL25</accession>
<organism evidence="1 2">
    <name type="scientific">Leptospira ilyithenensis</name>
    <dbReference type="NCBI Taxonomy" id="2484901"/>
    <lineage>
        <taxon>Bacteria</taxon>
        <taxon>Pseudomonadati</taxon>
        <taxon>Spirochaetota</taxon>
        <taxon>Spirochaetia</taxon>
        <taxon>Leptospirales</taxon>
        <taxon>Leptospiraceae</taxon>
        <taxon>Leptospira</taxon>
    </lineage>
</organism>
<dbReference type="PANTHER" id="PTHR38436">
    <property type="entry name" value="POLYKETIDE CYCLASE SNOAL-LIKE DOMAIN"/>
    <property type="match status" value="1"/>
</dbReference>
<dbReference type="GO" id="GO:0030638">
    <property type="term" value="P:polyketide metabolic process"/>
    <property type="evidence" value="ECO:0007669"/>
    <property type="project" value="InterPro"/>
</dbReference>
<name>A0A4R9LL25_9LEPT</name>
<dbReference type="InterPro" id="IPR009959">
    <property type="entry name" value="Cyclase_SnoaL-like"/>
</dbReference>